<dbReference type="Pfam" id="PF00561">
    <property type="entry name" value="Abhydrolase_1"/>
    <property type="match status" value="1"/>
</dbReference>
<proteinExistence type="predicted"/>
<evidence type="ECO:0000259" key="1">
    <source>
        <dbReference type="Pfam" id="PF00561"/>
    </source>
</evidence>
<dbReference type="InterPro" id="IPR000073">
    <property type="entry name" value="AB_hydrolase_1"/>
</dbReference>
<dbReference type="PANTHER" id="PTHR43433">
    <property type="entry name" value="HYDROLASE, ALPHA/BETA FOLD FAMILY PROTEIN"/>
    <property type="match status" value="1"/>
</dbReference>
<accession>A0A7C4Q5V1</accession>
<dbReference type="Gene3D" id="3.40.50.1820">
    <property type="entry name" value="alpha/beta hydrolase"/>
    <property type="match status" value="1"/>
</dbReference>
<dbReference type="PANTHER" id="PTHR43433:SF10">
    <property type="entry name" value="AB HYDROLASE-1 DOMAIN-CONTAINING PROTEIN"/>
    <property type="match status" value="1"/>
</dbReference>
<comment type="caution">
    <text evidence="2">The sequence shown here is derived from an EMBL/GenBank/DDBJ whole genome shotgun (WGS) entry which is preliminary data.</text>
</comment>
<organism evidence="2">
    <name type="scientific">Bellilinea caldifistulae</name>
    <dbReference type="NCBI Taxonomy" id="360411"/>
    <lineage>
        <taxon>Bacteria</taxon>
        <taxon>Bacillati</taxon>
        <taxon>Chloroflexota</taxon>
        <taxon>Anaerolineae</taxon>
        <taxon>Anaerolineales</taxon>
        <taxon>Anaerolineaceae</taxon>
        <taxon>Bellilinea</taxon>
    </lineage>
</organism>
<reference evidence="2" key="1">
    <citation type="journal article" date="2020" name="mSystems">
        <title>Genome- and Community-Level Interaction Insights into Carbon Utilization and Element Cycling Functions of Hydrothermarchaeota in Hydrothermal Sediment.</title>
        <authorList>
            <person name="Zhou Z."/>
            <person name="Liu Y."/>
            <person name="Xu W."/>
            <person name="Pan J."/>
            <person name="Luo Z.H."/>
            <person name="Li M."/>
        </authorList>
    </citation>
    <scope>NUCLEOTIDE SEQUENCE [LARGE SCALE GENOMIC DNA]</scope>
    <source>
        <strain evidence="2">SpSt-556</strain>
    </source>
</reference>
<dbReference type="InterPro" id="IPR050471">
    <property type="entry name" value="AB_hydrolase"/>
</dbReference>
<dbReference type="SUPFAM" id="SSF53474">
    <property type="entry name" value="alpha/beta-Hydrolases"/>
    <property type="match status" value="1"/>
</dbReference>
<sequence>MLARVTNANIRTEPKTIAIEPDASMFVKVLQSSPNPRRAAIYIHGGGNGGNHTLIERPSRHLIDKGFFDMIILPDRRGDGGSSPLPQKFSVRDHAHDMRRLLDLLGLNQPITAMGVSYGGPIALDLAAIDPRIERVVLVASSPTLSSNNGIARFLLKTGLLKLILNLTSAMYLGKLPPAYTDFDPAYDATSQRELVKAYLEGLKRTPKSYKKSFQYALEATLDESQAGLDENIRLDIPVIQIIGEKDEVWGSQLLPEYLERFPQYKQYRVAGGFIHKDVFLKAALFQQVLETALRECLKTGSQSSISAFTSEYLA</sequence>
<dbReference type="AlphaFoldDB" id="A0A7C4Q5V1"/>
<evidence type="ECO:0000313" key="2">
    <source>
        <dbReference type="EMBL" id="HGS88152.1"/>
    </source>
</evidence>
<name>A0A7C4Q5V1_9CHLR</name>
<feature type="domain" description="AB hydrolase-1" evidence="1">
    <location>
        <begin position="42"/>
        <end position="271"/>
    </location>
</feature>
<gene>
    <name evidence="2" type="ORF">ENT17_11130</name>
</gene>
<dbReference type="GO" id="GO:0016787">
    <property type="term" value="F:hydrolase activity"/>
    <property type="evidence" value="ECO:0007669"/>
    <property type="project" value="UniProtKB-KW"/>
</dbReference>
<protein>
    <submittedName>
        <fullName evidence="2">Alpha/beta hydrolase</fullName>
    </submittedName>
</protein>
<keyword evidence="2" id="KW-0378">Hydrolase</keyword>
<dbReference type="EMBL" id="DSXR01000115">
    <property type="protein sequence ID" value="HGS88152.1"/>
    <property type="molecule type" value="Genomic_DNA"/>
</dbReference>
<dbReference type="InterPro" id="IPR029058">
    <property type="entry name" value="AB_hydrolase_fold"/>
</dbReference>